<proteinExistence type="predicted"/>
<dbReference type="AlphaFoldDB" id="A0A4Z0ZWG9"/>
<evidence type="ECO:0000256" key="2">
    <source>
        <dbReference type="SAM" id="Phobius"/>
    </source>
</evidence>
<feature type="region of interest" description="Disordered" evidence="1">
    <location>
        <begin position="1"/>
        <end position="21"/>
    </location>
</feature>
<evidence type="ECO:0000313" key="3">
    <source>
        <dbReference type="EMBL" id="TGL74973.1"/>
    </source>
</evidence>
<organism evidence="3 4">
    <name type="scientific">Leptospira jelokensis</name>
    <dbReference type="NCBI Taxonomy" id="2484931"/>
    <lineage>
        <taxon>Bacteria</taxon>
        <taxon>Pseudomonadati</taxon>
        <taxon>Spirochaetota</taxon>
        <taxon>Spirochaetia</taxon>
        <taxon>Leptospirales</taxon>
        <taxon>Leptospiraceae</taxon>
        <taxon>Leptospira</taxon>
    </lineage>
</organism>
<sequence>MTGGEVRRAARGSSDEDFTQEKLFPNTSENPIVYKILLMATFSIIGYFFLDSFLFFVPKEIL</sequence>
<dbReference type="OrthoDB" id="341605at2"/>
<evidence type="ECO:0000256" key="1">
    <source>
        <dbReference type="SAM" id="MobiDB-lite"/>
    </source>
</evidence>
<keyword evidence="2" id="KW-1133">Transmembrane helix</keyword>
<name>A0A4Z0ZWG9_9LEPT</name>
<keyword evidence="2" id="KW-0812">Transmembrane</keyword>
<comment type="caution">
    <text evidence="3">The sequence shown here is derived from an EMBL/GenBank/DDBJ whole genome shotgun (WGS) entry which is preliminary data.</text>
</comment>
<feature type="transmembrane region" description="Helical" evidence="2">
    <location>
        <begin position="32"/>
        <end position="57"/>
    </location>
</feature>
<reference evidence="3" key="1">
    <citation type="journal article" date="2019" name="PLoS Negl. Trop. Dis.">
        <title>Revisiting the worldwide diversity of Leptospira species in the environment.</title>
        <authorList>
            <person name="Vincent A.T."/>
            <person name="Schiettekatte O."/>
            <person name="Bourhy P."/>
            <person name="Veyrier F.J."/>
            <person name="Picardeau M."/>
        </authorList>
    </citation>
    <scope>NUCLEOTIDE SEQUENCE [LARGE SCALE GENOMIC DNA]</scope>
    <source>
        <strain evidence="3">201702451</strain>
    </source>
</reference>
<keyword evidence="4" id="KW-1185">Reference proteome</keyword>
<gene>
    <name evidence="3" type="ORF">EHQ62_02515</name>
</gene>
<dbReference type="EMBL" id="RQGH01000008">
    <property type="protein sequence ID" value="TGL74973.1"/>
    <property type="molecule type" value="Genomic_DNA"/>
</dbReference>
<protein>
    <submittedName>
        <fullName evidence="3">Uncharacterized protein</fullName>
    </submittedName>
</protein>
<evidence type="ECO:0000313" key="4">
    <source>
        <dbReference type="Proteomes" id="UP000297567"/>
    </source>
</evidence>
<keyword evidence="2" id="KW-0472">Membrane</keyword>
<dbReference type="Proteomes" id="UP000297567">
    <property type="component" value="Unassembled WGS sequence"/>
</dbReference>
<accession>A0A4Z0ZWG9</accession>